<evidence type="ECO:0000313" key="2">
    <source>
        <dbReference type="EMBL" id="CAD1479621.1"/>
    </source>
</evidence>
<protein>
    <submittedName>
        <fullName evidence="2">Uncharacterized protein</fullName>
    </submittedName>
</protein>
<sequence>IKAILVAGHSSLSSIRGLVRSFMTDQIAVENSPRRIVRKKSRDLGNEKSLTRIPVRTR</sequence>
<reference evidence="2" key="1">
    <citation type="submission" date="2020-07" db="EMBL/GenBank/DDBJ databases">
        <authorList>
            <person name="Nazaruddin N."/>
        </authorList>
    </citation>
    <scope>NUCLEOTIDE SEQUENCE</scope>
</reference>
<dbReference type="EMBL" id="CAJDYZ010011526">
    <property type="protein sequence ID" value="CAD1479621.1"/>
    <property type="molecule type" value="Genomic_DNA"/>
</dbReference>
<feature type="non-terminal residue" evidence="2">
    <location>
        <position position="1"/>
    </location>
</feature>
<dbReference type="AlphaFoldDB" id="A0A6V7HG04"/>
<evidence type="ECO:0000256" key="1">
    <source>
        <dbReference type="SAM" id="MobiDB-lite"/>
    </source>
</evidence>
<feature type="region of interest" description="Disordered" evidence="1">
    <location>
        <begin position="39"/>
        <end position="58"/>
    </location>
</feature>
<accession>A0A6V7HG04</accession>
<gene>
    <name evidence="2" type="ORF">MHI_LOCUS871559</name>
</gene>
<keyword evidence="3" id="KW-1185">Reference proteome</keyword>
<name>A0A6V7HG04_9HYME</name>
<comment type="caution">
    <text evidence="2">The sequence shown here is derived from an EMBL/GenBank/DDBJ whole genome shotgun (WGS) entry which is preliminary data.</text>
</comment>
<organism evidence="2 3">
    <name type="scientific">Heterotrigona itama</name>
    <dbReference type="NCBI Taxonomy" id="395501"/>
    <lineage>
        <taxon>Eukaryota</taxon>
        <taxon>Metazoa</taxon>
        <taxon>Ecdysozoa</taxon>
        <taxon>Arthropoda</taxon>
        <taxon>Hexapoda</taxon>
        <taxon>Insecta</taxon>
        <taxon>Pterygota</taxon>
        <taxon>Neoptera</taxon>
        <taxon>Endopterygota</taxon>
        <taxon>Hymenoptera</taxon>
        <taxon>Apocrita</taxon>
        <taxon>Aculeata</taxon>
        <taxon>Apoidea</taxon>
        <taxon>Anthophila</taxon>
        <taxon>Apidae</taxon>
        <taxon>Heterotrigona</taxon>
    </lineage>
</organism>
<evidence type="ECO:0000313" key="3">
    <source>
        <dbReference type="Proteomes" id="UP000752696"/>
    </source>
</evidence>
<dbReference type="Proteomes" id="UP000752696">
    <property type="component" value="Unassembled WGS sequence"/>
</dbReference>
<feature type="non-terminal residue" evidence="2">
    <location>
        <position position="58"/>
    </location>
</feature>
<proteinExistence type="predicted"/>